<evidence type="ECO:0000313" key="4">
    <source>
        <dbReference type="Proteomes" id="UP000634004"/>
    </source>
</evidence>
<keyword evidence="1" id="KW-1133">Transmembrane helix</keyword>
<keyword evidence="4" id="KW-1185">Reference proteome</keyword>
<name>A0A8J3G313_9PROT</name>
<organism evidence="3 4">
    <name type="scientific">Algimonas arctica</name>
    <dbReference type="NCBI Taxonomy" id="1479486"/>
    <lineage>
        <taxon>Bacteria</taxon>
        <taxon>Pseudomonadati</taxon>
        <taxon>Pseudomonadota</taxon>
        <taxon>Alphaproteobacteria</taxon>
        <taxon>Maricaulales</taxon>
        <taxon>Robiginitomaculaceae</taxon>
        <taxon>Algimonas</taxon>
    </lineage>
</organism>
<comment type="caution">
    <text evidence="3">The sequence shown here is derived from an EMBL/GenBank/DDBJ whole genome shotgun (WGS) entry which is preliminary data.</text>
</comment>
<dbReference type="Pfam" id="PF13400">
    <property type="entry name" value="Tad"/>
    <property type="match status" value="1"/>
</dbReference>
<keyword evidence="1" id="KW-0812">Transmembrane</keyword>
<dbReference type="Gene3D" id="3.40.50.410">
    <property type="entry name" value="von Willebrand factor, type A domain"/>
    <property type="match status" value="1"/>
</dbReference>
<reference evidence="3" key="1">
    <citation type="journal article" date="2014" name="Int. J. Syst. Evol. Microbiol.">
        <title>Complete genome sequence of Corynebacterium casei LMG S-19264T (=DSM 44701T), isolated from a smear-ripened cheese.</title>
        <authorList>
            <consortium name="US DOE Joint Genome Institute (JGI-PGF)"/>
            <person name="Walter F."/>
            <person name="Albersmeier A."/>
            <person name="Kalinowski J."/>
            <person name="Ruckert C."/>
        </authorList>
    </citation>
    <scope>NUCLEOTIDE SEQUENCE</scope>
    <source>
        <strain evidence="3">KCTC 32513</strain>
    </source>
</reference>
<keyword evidence="1" id="KW-0472">Membrane</keyword>
<feature type="domain" description="VWFA" evidence="2">
    <location>
        <begin position="157"/>
        <end position="448"/>
    </location>
</feature>
<dbReference type="InterPro" id="IPR002035">
    <property type="entry name" value="VWF_A"/>
</dbReference>
<protein>
    <recommendedName>
        <fullName evidence="2">VWFA domain-containing protein</fullName>
    </recommendedName>
</protein>
<evidence type="ECO:0000259" key="2">
    <source>
        <dbReference type="PROSITE" id="PS50234"/>
    </source>
</evidence>
<gene>
    <name evidence="3" type="ORF">GCM10009069_23930</name>
</gene>
<accession>A0A8J3G313</accession>
<proteinExistence type="predicted"/>
<dbReference type="SUPFAM" id="SSF53300">
    <property type="entry name" value="vWA-like"/>
    <property type="match status" value="1"/>
</dbReference>
<dbReference type="PROSITE" id="PS50234">
    <property type="entry name" value="VWFA"/>
    <property type="match status" value="1"/>
</dbReference>
<reference evidence="3" key="2">
    <citation type="submission" date="2020-09" db="EMBL/GenBank/DDBJ databases">
        <authorList>
            <person name="Sun Q."/>
            <person name="Kim S."/>
        </authorList>
    </citation>
    <scope>NUCLEOTIDE SEQUENCE</scope>
    <source>
        <strain evidence="3">KCTC 32513</strain>
    </source>
</reference>
<sequence length="461" mass="50951">MKFNHIHRFAKNEDGNIAMMFSISLMVILAMFGGAIDFTMKTSAQSRSQDIADAVALSVAAFVRLNDFIPAAGSAEGTPPGDYPATYFGYEFQGWVEGGADNVNVNVSYDEVGREATVTVTGKTVTTFANVMGMDSLNFSTKSVVNFETVEIKDVASVTLVLDNSGSMAWDDKPYTTNSHGSLSAPSGAMPRITALENSVMSFMDHLEPLVGDQSETGKRVFRSGIIPYDTDVNHSRKQPMDWQILSNSDITAMTANGGTNSSRPMKTAGDWIIGETAVHRAETGKSPLRYVVLMSDGANNNNSSAWISETGTEEWRRKRCRNYKNYGWSCWYDYKSKSHKPNDKVGYWNNGNRYDYDWEEGRWTLPDDEETLVQCRRIKDDGVKIYTIGFGLEPGKYDTNSSYGSTTTITSDETDQAYALLSECASDPTMFITANSAEELQSAFDSIGEDIVTETIRIRS</sequence>
<dbReference type="Proteomes" id="UP000634004">
    <property type="component" value="Unassembled WGS sequence"/>
</dbReference>
<dbReference type="InterPro" id="IPR028087">
    <property type="entry name" value="Tad_N"/>
</dbReference>
<dbReference type="AlphaFoldDB" id="A0A8J3G313"/>
<dbReference type="EMBL" id="BMZH01000011">
    <property type="protein sequence ID" value="GHB00379.1"/>
    <property type="molecule type" value="Genomic_DNA"/>
</dbReference>
<dbReference type="RefSeq" id="WP_189498757.1">
    <property type="nucleotide sequence ID" value="NZ_BMZH01000011.1"/>
</dbReference>
<evidence type="ECO:0000256" key="1">
    <source>
        <dbReference type="SAM" id="Phobius"/>
    </source>
</evidence>
<dbReference type="InterPro" id="IPR036465">
    <property type="entry name" value="vWFA_dom_sf"/>
</dbReference>
<feature type="transmembrane region" description="Helical" evidence="1">
    <location>
        <begin position="17"/>
        <end position="38"/>
    </location>
</feature>
<evidence type="ECO:0000313" key="3">
    <source>
        <dbReference type="EMBL" id="GHB00379.1"/>
    </source>
</evidence>